<dbReference type="AlphaFoldDB" id="A0A6J5ZAX5"/>
<protein>
    <submittedName>
        <fullName evidence="6">Unannotated protein</fullName>
    </submittedName>
</protein>
<evidence type="ECO:0000256" key="1">
    <source>
        <dbReference type="ARBA" id="ARBA00006739"/>
    </source>
</evidence>
<dbReference type="EMBL" id="CAFBQG010000005">
    <property type="protein sequence ID" value="CAB5044181.1"/>
    <property type="molecule type" value="Genomic_DNA"/>
</dbReference>
<evidence type="ECO:0000259" key="4">
    <source>
        <dbReference type="Pfam" id="PF00535"/>
    </source>
</evidence>
<dbReference type="EMBL" id="CAESAI010000002">
    <property type="protein sequence ID" value="CAB4330355.1"/>
    <property type="molecule type" value="Genomic_DNA"/>
</dbReference>
<dbReference type="PANTHER" id="PTHR43179">
    <property type="entry name" value="RHAMNOSYLTRANSFERASE WBBL"/>
    <property type="match status" value="1"/>
</dbReference>
<dbReference type="InterPro" id="IPR001173">
    <property type="entry name" value="Glyco_trans_2-like"/>
</dbReference>
<organism evidence="6">
    <name type="scientific">freshwater metagenome</name>
    <dbReference type="NCBI Taxonomy" id="449393"/>
    <lineage>
        <taxon>unclassified sequences</taxon>
        <taxon>metagenomes</taxon>
        <taxon>ecological metagenomes</taxon>
    </lineage>
</organism>
<name>A0A6J5ZAX5_9ZZZZ</name>
<evidence type="ECO:0000256" key="3">
    <source>
        <dbReference type="ARBA" id="ARBA00022679"/>
    </source>
</evidence>
<evidence type="ECO:0000313" key="12">
    <source>
        <dbReference type="EMBL" id="CAB5044181.1"/>
    </source>
</evidence>
<proteinExistence type="inferred from homology"/>
<dbReference type="Pfam" id="PF00535">
    <property type="entry name" value="Glycos_transf_2"/>
    <property type="match status" value="1"/>
</dbReference>
<dbReference type="EMBL" id="CAEZZD010000072">
    <property type="protein sequence ID" value="CAB4748662.1"/>
    <property type="molecule type" value="Genomic_DNA"/>
</dbReference>
<evidence type="ECO:0000313" key="6">
    <source>
        <dbReference type="EMBL" id="CAB4338252.1"/>
    </source>
</evidence>
<dbReference type="EMBL" id="CAESAD010000004">
    <property type="protein sequence ID" value="CAB4338252.1"/>
    <property type="molecule type" value="Genomic_DNA"/>
</dbReference>
<keyword evidence="2" id="KW-0328">Glycosyltransferase</keyword>
<evidence type="ECO:0000313" key="9">
    <source>
        <dbReference type="EMBL" id="CAB4795436.1"/>
    </source>
</evidence>
<dbReference type="EMBL" id="CAEZYC010000039">
    <property type="protein sequence ID" value="CAB4709430.1"/>
    <property type="molecule type" value="Genomic_DNA"/>
</dbReference>
<evidence type="ECO:0000313" key="10">
    <source>
        <dbReference type="EMBL" id="CAB4846696.1"/>
    </source>
</evidence>
<evidence type="ECO:0000313" key="5">
    <source>
        <dbReference type="EMBL" id="CAB4330355.1"/>
    </source>
</evidence>
<dbReference type="EMBL" id="CAFBPK010000004">
    <property type="protein sequence ID" value="CAB5012293.1"/>
    <property type="molecule type" value="Genomic_DNA"/>
</dbReference>
<evidence type="ECO:0000313" key="8">
    <source>
        <dbReference type="EMBL" id="CAB4748662.1"/>
    </source>
</evidence>
<evidence type="ECO:0000313" key="7">
    <source>
        <dbReference type="EMBL" id="CAB4709430.1"/>
    </source>
</evidence>
<evidence type="ECO:0000256" key="2">
    <source>
        <dbReference type="ARBA" id="ARBA00022676"/>
    </source>
</evidence>
<dbReference type="PANTHER" id="PTHR43179:SF12">
    <property type="entry name" value="GALACTOFURANOSYLTRANSFERASE GLFT2"/>
    <property type="match status" value="1"/>
</dbReference>
<comment type="similarity">
    <text evidence="1">Belongs to the glycosyltransferase 2 family.</text>
</comment>
<dbReference type="InterPro" id="IPR029044">
    <property type="entry name" value="Nucleotide-diphossugar_trans"/>
</dbReference>
<evidence type="ECO:0000313" key="11">
    <source>
        <dbReference type="EMBL" id="CAB5012293.1"/>
    </source>
</evidence>
<dbReference type="GO" id="GO:0016757">
    <property type="term" value="F:glycosyltransferase activity"/>
    <property type="evidence" value="ECO:0007669"/>
    <property type="project" value="UniProtKB-KW"/>
</dbReference>
<feature type="domain" description="Glycosyltransferase 2-like" evidence="4">
    <location>
        <begin position="8"/>
        <end position="157"/>
    </location>
</feature>
<dbReference type="EMBL" id="CAFAAO010000002">
    <property type="protein sequence ID" value="CAB4795436.1"/>
    <property type="molecule type" value="Genomic_DNA"/>
</dbReference>
<reference evidence="6" key="1">
    <citation type="submission" date="2020-05" db="EMBL/GenBank/DDBJ databases">
        <authorList>
            <person name="Chiriac C."/>
            <person name="Salcher M."/>
            <person name="Ghai R."/>
            <person name="Kavagutti S V."/>
        </authorList>
    </citation>
    <scope>NUCLEOTIDE SEQUENCE</scope>
</reference>
<dbReference type="EMBL" id="CAFBIX010000009">
    <property type="protein sequence ID" value="CAB4846696.1"/>
    <property type="molecule type" value="Genomic_DNA"/>
</dbReference>
<accession>A0A6J5ZAX5</accession>
<dbReference type="SUPFAM" id="SSF53448">
    <property type="entry name" value="Nucleotide-diphospho-sugar transferases"/>
    <property type="match status" value="1"/>
</dbReference>
<dbReference type="Gene3D" id="3.90.550.10">
    <property type="entry name" value="Spore Coat Polysaccharide Biosynthesis Protein SpsA, Chain A"/>
    <property type="match status" value="1"/>
</dbReference>
<keyword evidence="3" id="KW-0808">Transferase</keyword>
<sequence>MIPTVGCVVLTMGTRPAELERSVQSLLAQTGVQINVVVVGNGWNPVNVPVGVASHYLETNIGATAGRNAGAAVAQGDYLFFLDDDAQLPTPTTLSELIATISAEKDAALVQPRVINYDGVSELKRRVPRLRTGDVNQSGPATSLWEGGVAIRRNVFDSFGGWGAEYYYLHEGIELCWRTWNTGHSVWYAGDIAVAHPPTTPERFAEFAYINGRNRVWLAKRNLPWVLVPIYSLTWLVITVLRTRSLGALKSWLSGFAAGWLNNGGPRQAMKWSTVWALTKAGRPPII</sequence>
<gene>
    <name evidence="7" type="ORF">UFOPK2648_00801</name>
    <name evidence="8" type="ORF">UFOPK2824_00577</name>
    <name evidence="9" type="ORF">UFOPK3037_00254</name>
    <name evidence="10" type="ORF">UFOPK3278_00408</name>
    <name evidence="5" type="ORF">UFOPK3406_00118</name>
    <name evidence="6" type="ORF">UFOPK3925_00753</name>
    <name evidence="11" type="ORF">UFOPK4097_00389</name>
    <name evidence="12" type="ORF">UFOPK4301_00096</name>
</gene>